<feature type="region of interest" description="Disordered" evidence="1">
    <location>
        <begin position="643"/>
        <end position="664"/>
    </location>
</feature>
<evidence type="ECO:0000313" key="3">
    <source>
        <dbReference type="Proteomes" id="UP000828390"/>
    </source>
</evidence>
<protein>
    <submittedName>
        <fullName evidence="2">Uncharacterized protein</fullName>
    </submittedName>
</protein>
<organism evidence="2 3">
    <name type="scientific">Dreissena polymorpha</name>
    <name type="common">Zebra mussel</name>
    <name type="synonym">Mytilus polymorpha</name>
    <dbReference type="NCBI Taxonomy" id="45954"/>
    <lineage>
        <taxon>Eukaryota</taxon>
        <taxon>Metazoa</taxon>
        <taxon>Spiralia</taxon>
        <taxon>Lophotrochozoa</taxon>
        <taxon>Mollusca</taxon>
        <taxon>Bivalvia</taxon>
        <taxon>Autobranchia</taxon>
        <taxon>Heteroconchia</taxon>
        <taxon>Euheterodonta</taxon>
        <taxon>Imparidentia</taxon>
        <taxon>Neoheterodontei</taxon>
        <taxon>Myida</taxon>
        <taxon>Dreissenoidea</taxon>
        <taxon>Dreissenidae</taxon>
        <taxon>Dreissena</taxon>
    </lineage>
</organism>
<keyword evidence="3" id="KW-1185">Reference proteome</keyword>
<feature type="region of interest" description="Disordered" evidence="1">
    <location>
        <begin position="1"/>
        <end position="37"/>
    </location>
</feature>
<feature type="compositionally biased region" description="Polar residues" evidence="1">
    <location>
        <begin position="1"/>
        <end position="11"/>
    </location>
</feature>
<reference evidence="2" key="1">
    <citation type="journal article" date="2019" name="bioRxiv">
        <title>The Genome of the Zebra Mussel, Dreissena polymorpha: A Resource for Invasive Species Research.</title>
        <authorList>
            <person name="McCartney M.A."/>
            <person name="Auch B."/>
            <person name="Kono T."/>
            <person name="Mallez S."/>
            <person name="Zhang Y."/>
            <person name="Obille A."/>
            <person name="Becker A."/>
            <person name="Abrahante J.E."/>
            <person name="Garbe J."/>
            <person name="Badalamenti J.P."/>
            <person name="Herman A."/>
            <person name="Mangelson H."/>
            <person name="Liachko I."/>
            <person name="Sullivan S."/>
            <person name="Sone E.D."/>
            <person name="Koren S."/>
            <person name="Silverstein K.A.T."/>
            <person name="Beckman K.B."/>
            <person name="Gohl D.M."/>
        </authorList>
    </citation>
    <scope>NUCLEOTIDE SEQUENCE</scope>
    <source>
        <strain evidence="2">Duluth1</strain>
        <tissue evidence="2">Whole animal</tissue>
    </source>
</reference>
<proteinExistence type="predicted"/>
<gene>
    <name evidence="2" type="ORF">DPMN_021336</name>
</gene>
<dbReference type="EMBL" id="JAIWYP010000001">
    <property type="protein sequence ID" value="KAH3897151.1"/>
    <property type="molecule type" value="Genomic_DNA"/>
</dbReference>
<comment type="caution">
    <text evidence="2">The sequence shown here is derived from an EMBL/GenBank/DDBJ whole genome shotgun (WGS) entry which is preliminary data.</text>
</comment>
<dbReference type="Proteomes" id="UP000828390">
    <property type="component" value="Unassembled WGS sequence"/>
</dbReference>
<reference evidence="2" key="2">
    <citation type="submission" date="2020-11" db="EMBL/GenBank/DDBJ databases">
        <authorList>
            <person name="McCartney M.A."/>
            <person name="Auch B."/>
            <person name="Kono T."/>
            <person name="Mallez S."/>
            <person name="Becker A."/>
            <person name="Gohl D.M."/>
            <person name="Silverstein K.A.T."/>
            <person name="Koren S."/>
            <person name="Bechman K.B."/>
            <person name="Herman A."/>
            <person name="Abrahante J.E."/>
            <person name="Garbe J."/>
        </authorList>
    </citation>
    <scope>NUCLEOTIDE SEQUENCE</scope>
    <source>
        <strain evidence="2">Duluth1</strain>
        <tissue evidence="2">Whole animal</tissue>
    </source>
</reference>
<evidence type="ECO:0000256" key="1">
    <source>
        <dbReference type="SAM" id="MobiDB-lite"/>
    </source>
</evidence>
<evidence type="ECO:0000313" key="2">
    <source>
        <dbReference type="EMBL" id="KAH3897151.1"/>
    </source>
</evidence>
<dbReference type="AlphaFoldDB" id="A0A9D4S9V9"/>
<name>A0A9D4S9V9_DREPO</name>
<accession>A0A9D4S9V9</accession>
<sequence>MTRTQKSSLPATSKKCKRRKRETERNSTESDTESESEIIKTFYSTTQTCGNTLSARVSVGTLKSDQTLDHSGCVKDETDEWYNTAADFYSAFTKLEQVQWDEIHSDCNEQDGFNLIHAQTGCLQLDQDHTKQDGFTFECIKSEQTACETLHQDVIRQDCVKSVCVNKNTSVNSDAYTAQDDLHSVCGETKQSLNTDQRYLATNGFNSVCGKAIQNINTDTDNVNRTANDHNSICGKRNRTGHSKIPNILHVQPAPSCLSGSDSLLPNIVTVNSADQRLPIASNSAVHVNASANTSNVETVPTYQLSPSDVSKEADDRLVLKSWYTLPSKNCNVRAIEGSIIDVKPVHCTLDTYTLHGHVQHGLIFSTSSGFVASVVSPLVPPVDSQPTDPANESNNPLLSCALQSSQSQYNHQQQPQRVTRVKTPQCGAMAEPVFDEKQDTGNQYLGENNLFVLSEFQLSQFGSQEVLLDFENEKFMPSVPHCASDLTPVIQFASKNEANCLCTLPVQVLPTSVSIPSVVSSSVTAGSRKSTDAVGKMACKSVKKDVPINQSIGLSRDVTESDSRDNKNVISPVNAPHVPMPLIICDSKSNQSQDISDSQSNGMPFNTAEFAVTSEFESNLAEESVEPSDDFVEIFIERNKRKSKGYQPTKPSPKRVRCQGSSRGVVQPRSLSARGSVDLFIFVDMISCGFTHSGIFFSSLMSHIRLHTLIFV</sequence>